<dbReference type="OrthoDB" id="4342612at2759"/>
<dbReference type="Proteomes" id="UP000323067">
    <property type="component" value="Chromosome vii"/>
</dbReference>
<gene>
    <name evidence="2" type="ORF">A9K55_009337</name>
</gene>
<organism evidence="2 3">
    <name type="scientific">Cordyceps militaris</name>
    <name type="common">Caterpillar fungus</name>
    <name type="synonym">Clavaria militaris</name>
    <dbReference type="NCBI Taxonomy" id="73501"/>
    <lineage>
        <taxon>Eukaryota</taxon>
        <taxon>Fungi</taxon>
        <taxon>Dikarya</taxon>
        <taxon>Ascomycota</taxon>
        <taxon>Pezizomycotina</taxon>
        <taxon>Sordariomycetes</taxon>
        <taxon>Hypocreomycetidae</taxon>
        <taxon>Hypocreales</taxon>
        <taxon>Cordycipitaceae</taxon>
        <taxon>Cordyceps</taxon>
    </lineage>
</organism>
<dbReference type="EMBL" id="CP023324">
    <property type="protein sequence ID" value="ATY63074.1"/>
    <property type="molecule type" value="Genomic_DNA"/>
</dbReference>
<dbReference type="Pfam" id="PF20174">
    <property type="entry name" value="DUF6540"/>
    <property type="match status" value="1"/>
</dbReference>
<sequence>MSSAQPTIVDPETRRGRQYGTSADGTPWTRRVHPTTSEPLTPWTPVEPVLPPSSSPLVLSLITENQSDSEVRHWSLFCHRPPGSPRGRAWQVTGDAEFMVCNHEHDADKLGGDAFASCQVLNDDLSAAQLARVEHVVAAEPPPRAPNRSAVTENCQGWVVRVLKRLAAEGIVQQHRVAELEKRLDPVN</sequence>
<proteinExistence type="predicted"/>
<accession>A0A2H4SIZ0</accession>
<dbReference type="AlphaFoldDB" id="A0A2H4SIZ0"/>
<name>A0A2H4SIZ0_CORMI</name>
<dbReference type="VEuPathDB" id="FungiDB:CCM_09131"/>
<evidence type="ECO:0000313" key="3">
    <source>
        <dbReference type="Proteomes" id="UP000323067"/>
    </source>
</evidence>
<protein>
    <submittedName>
        <fullName evidence="2">Uncharacterized protein</fullName>
    </submittedName>
</protein>
<dbReference type="InterPro" id="IPR046670">
    <property type="entry name" value="DUF6540"/>
</dbReference>
<feature type="region of interest" description="Disordered" evidence="1">
    <location>
        <begin position="1"/>
        <end position="49"/>
    </location>
</feature>
<evidence type="ECO:0000313" key="2">
    <source>
        <dbReference type="EMBL" id="ATY63074.1"/>
    </source>
</evidence>
<evidence type="ECO:0000256" key="1">
    <source>
        <dbReference type="SAM" id="MobiDB-lite"/>
    </source>
</evidence>
<dbReference type="VEuPathDB" id="FungiDB:A9K55_009337"/>
<reference evidence="2 3" key="1">
    <citation type="journal article" date="2017" name="BMC Genomics">
        <title>Chromosome level assembly and secondary metabolite potential of the parasitic fungus Cordyceps militaris.</title>
        <authorList>
            <person name="Kramer G.J."/>
            <person name="Nodwell J.R."/>
        </authorList>
    </citation>
    <scope>NUCLEOTIDE SEQUENCE [LARGE SCALE GENOMIC DNA]</scope>
    <source>
        <strain evidence="2 3">ATCC 34164</strain>
    </source>
</reference>